<name>A0A7D5SXT6_9EURY</name>
<gene>
    <name evidence="2" type="ORF">HZS55_09475</name>
</gene>
<feature type="transmembrane region" description="Helical" evidence="1">
    <location>
        <begin position="51"/>
        <end position="69"/>
    </location>
</feature>
<evidence type="ECO:0000313" key="3">
    <source>
        <dbReference type="Proteomes" id="UP000509667"/>
    </source>
</evidence>
<proteinExistence type="predicted"/>
<feature type="transmembrane region" description="Helical" evidence="1">
    <location>
        <begin position="20"/>
        <end position="39"/>
    </location>
</feature>
<keyword evidence="1" id="KW-1133">Transmembrane helix</keyword>
<dbReference type="RefSeq" id="WP_179911437.1">
    <property type="nucleotide sequence ID" value="NZ_CP058910.1"/>
</dbReference>
<keyword evidence="3" id="KW-1185">Reference proteome</keyword>
<reference evidence="2 3" key="1">
    <citation type="submission" date="2020-07" db="EMBL/GenBank/DDBJ databases">
        <title>Halosimplex pelagicum sp. nov. and Halosimplex rubrum sp. nov., isolated from salted brown alga Laminaria, and emended description of the genus Halosimplex.</title>
        <authorList>
            <person name="Cui H."/>
        </authorList>
    </citation>
    <scope>NUCLEOTIDE SEQUENCE [LARGE SCALE GENOMIC DNA]</scope>
    <source>
        <strain evidence="2 3">R27</strain>
    </source>
</reference>
<feature type="transmembrane region" description="Helical" evidence="1">
    <location>
        <begin position="81"/>
        <end position="102"/>
    </location>
</feature>
<accession>A0A7D5SXT6</accession>
<feature type="transmembrane region" description="Helical" evidence="1">
    <location>
        <begin position="201"/>
        <end position="220"/>
    </location>
</feature>
<sequence>MATVDTTSLADRFRPDRGTLLWAALLVNTEVILLLAYAALGSADLLSARGLRLWVYPFVWINASIWAVARTDIASASRRNRTLAGALAVGYFGVLAYTGGLVGPGHGSLGLDVALTSLPPGWAPAVTYNGMGVSLVLIPYKLIGYLTLAYLVYATVLDAAGSAVTGLLGLLSCVSCSWPVLASIATGVVGSGSGIAAAVSTGSYGISTVVFVATVALLVWRPFGRE</sequence>
<keyword evidence="1" id="KW-0472">Membrane</keyword>
<feature type="transmembrane region" description="Helical" evidence="1">
    <location>
        <begin position="122"/>
        <end position="143"/>
    </location>
</feature>
<keyword evidence="1" id="KW-0812">Transmembrane</keyword>
<dbReference type="OrthoDB" id="308076at2157"/>
<organism evidence="2 3">
    <name type="scientific">Halosimplex rubrum</name>
    <dbReference type="NCBI Taxonomy" id="869889"/>
    <lineage>
        <taxon>Archaea</taxon>
        <taxon>Methanobacteriati</taxon>
        <taxon>Methanobacteriota</taxon>
        <taxon>Stenosarchaea group</taxon>
        <taxon>Halobacteria</taxon>
        <taxon>Halobacteriales</taxon>
        <taxon>Haloarculaceae</taxon>
        <taxon>Halosimplex</taxon>
    </lineage>
</organism>
<feature type="transmembrane region" description="Helical" evidence="1">
    <location>
        <begin position="150"/>
        <end position="181"/>
    </location>
</feature>
<dbReference type="InterPro" id="IPR055968">
    <property type="entry name" value="DUF7546"/>
</dbReference>
<dbReference type="AlphaFoldDB" id="A0A7D5SXT6"/>
<dbReference type="Proteomes" id="UP000509667">
    <property type="component" value="Chromosome"/>
</dbReference>
<dbReference type="KEGG" id="hrr:HZS55_09475"/>
<dbReference type="Pfam" id="PF24412">
    <property type="entry name" value="DUF7546"/>
    <property type="match status" value="1"/>
</dbReference>
<dbReference type="EMBL" id="CP058910">
    <property type="protein sequence ID" value="QLH77511.1"/>
    <property type="molecule type" value="Genomic_DNA"/>
</dbReference>
<evidence type="ECO:0000256" key="1">
    <source>
        <dbReference type="SAM" id="Phobius"/>
    </source>
</evidence>
<protein>
    <submittedName>
        <fullName evidence="2">Uncharacterized protein</fullName>
    </submittedName>
</protein>
<evidence type="ECO:0000313" key="2">
    <source>
        <dbReference type="EMBL" id="QLH77511.1"/>
    </source>
</evidence>
<dbReference type="GeneID" id="56078092"/>